<dbReference type="SUPFAM" id="SSF54001">
    <property type="entry name" value="Cysteine proteinases"/>
    <property type="match status" value="1"/>
</dbReference>
<dbReference type="Proteomes" id="UP001637994">
    <property type="component" value="Unassembled WGS sequence"/>
</dbReference>
<feature type="chain" id="PRO_5046167436" evidence="1">
    <location>
        <begin position="25"/>
        <end position="362"/>
    </location>
</feature>
<evidence type="ECO:0000259" key="2">
    <source>
        <dbReference type="SMART" id="SM00460"/>
    </source>
</evidence>
<proteinExistence type="predicted"/>
<dbReference type="RefSeq" id="WP_410035381.1">
    <property type="nucleotide sequence ID" value="NZ_JBGMEF010000016.1"/>
</dbReference>
<name>A0ABW9ME70_9FIRM</name>
<evidence type="ECO:0000256" key="1">
    <source>
        <dbReference type="SAM" id="SignalP"/>
    </source>
</evidence>
<dbReference type="InterPro" id="IPR052557">
    <property type="entry name" value="CAP/Cytokinesis_protein"/>
</dbReference>
<accession>A0ABW9ME70</accession>
<feature type="signal peptide" evidence="1">
    <location>
        <begin position="1"/>
        <end position="24"/>
    </location>
</feature>
<comment type="caution">
    <text evidence="3">The sequence shown here is derived from an EMBL/GenBank/DDBJ whole genome shotgun (WGS) entry which is preliminary data.</text>
</comment>
<dbReference type="EMBL" id="JBGMEF010000016">
    <property type="protein sequence ID" value="MFO3666816.1"/>
    <property type="molecule type" value="Genomic_DNA"/>
</dbReference>
<dbReference type="PANTHER" id="PTHR46333">
    <property type="entry name" value="CYTOKINESIS PROTEIN 3"/>
    <property type="match status" value="1"/>
</dbReference>
<sequence>MKISKKTLLILALLIFLPKSTALAYSEAFEEKFIGLDTSRNERVLDAAESYINTGQISPQKKEKLTVLVANGRQIIKKIDNIKDSFRDNIRIRKDIRENLTNRSSYFSVKVDKISTNKDISELFTQVAKEDPYFYYSQYASCKINTSFNPSKSSNGKTYIENANFDVSYRADMHLEYNLKDFVKEWVRENIAPDLTDYAKVVKIHDFIVKKNNYNKGDKNAISGGFSIYHPSSIIYGNGGVCNAYASLFDLMAKEAGLETIFLTGKSKRNGEDHMWNMVKVLGVWYHIDTTWDDPVINFDLGNVENIEDFVIYDYFLKSDADIKNSRTIDEFKNRPKAESNFASIPNNSKIEEHEGKFWVIN</sequence>
<dbReference type="Gene3D" id="3.10.620.30">
    <property type="match status" value="1"/>
</dbReference>
<feature type="domain" description="Transglutaminase-like" evidence="2">
    <location>
        <begin position="234"/>
        <end position="292"/>
    </location>
</feature>
<dbReference type="PANTHER" id="PTHR46333:SF2">
    <property type="entry name" value="CYTOKINESIS PROTEIN 3"/>
    <property type="match status" value="1"/>
</dbReference>
<evidence type="ECO:0000313" key="3">
    <source>
        <dbReference type="EMBL" id="MFO3666816.1"/>
    </source>
</evidence>
<protein>
    <submittedName>
        <fullName evidence="3">Transglutaminase domain-containing protein</fullName>
    </submittedName>
</protein>
<reference evidence="3 4" key="1">
    <citation type="journal article" date="2025" name="Anaerobe">
        <title>Description of Anaerococcus kampingiae sp. nov., Anaerococcus groningensis sp. nov., Anaerococcus martiniensis sp. nov., and Anaerococcus cruorum sp. nov., isolated from human clinical specimens.</title>
        <authorList>
            <person name="Boiten K.E."/>
            <person name="Meijer J."/>
            <person name="van Wezel E.M."/>
            <person name="Veloo A.C.M."/>
        </authorList>
    </citation>
    <scope>NUCLEOTIDE SEQUENCE [LARGE SCALE GENOMIC DNA]</scope>
    <source>
        <strain evidence="3 4">ENR0874</strain>
    </source>
</reference>
<keyword evidence="1" id="KW-0732">Signal</keyword>
<dbReference type="SMART" id="SM00460">
    <property type="entry name" value="TGc"/>
    <property type="match status" value="1"/>
</dbReference>
<gene>
    <name evidence="3" type="ORF">ACCQ42_03420</name>
</gene>
<organism evidence="3 4">
    <name type="scientific">Anaerococcus kampingae</name>
    <dbReference type="NCBI Taxonomy" id="3115614"/>
    <lineage>
        <taxon>Bacteria</taxon>
        <taxon>Bacillati</taxon>
        <taxon>Bacillota</taxon>
        <taxon>Tissierellia</taxon>
        <taxon>Tissierellales</taxon>
        <taxon>Peptoniphilaceae</taxon>
        <taxon>Anaerococcus</taxon>
    </lineage>
</organism>
<dbReference type="InterPro" id="IPR038765">
    <property type="entry name" value="Papain-like_cys_pep_sf"/>
</dbReference>
<dbReference type="InterPro" id="IPR002931">
    <property type="entry name" value="Transglutaminase-like"/>
</dbReference>
<evidence type="ECO:0000313" key="4">
    <source>
        <dbReference type="Proteomes" id="UP001637994"/>
    </source>
</evidence>
<keyword evidence="4" id="KW-1185">Reference proteome</keyword>
<dbReference type="Pfam" id="PF01841">
    <property type="entry name" value="Transglut_core"/>
    <property type="match status" value="1"/>
</dbReference>